<dbReference type="Pfam" id="PF12708">
    <property type="entry name" value="Pect-lyase_RHGA_epim"/>
    <property type="match status" value="2"/>
</dbReference>
<dbReference type="PANTHER" id="PTHR33928:SF2">
    <property type="entry name" value="PECTATE LYASE SUPERFAMILY PROTEIN DOMAIN-CONTAINING PROTEIN-RELATED"/>
    <property type="match status" value="1"/>
</dbReference>
<dbReference type="Proteomes" id="UP000241769">
    <property type="component" value="Unassembled WGS sequence"/>
</dbReference>
<dbReference type="InParanoid" id="A0A2P6NC15"/>
<sequence length="2203" mass="236649">MQPATFDPASNRVYDMLSSNPLIEMRVVDERVGRGLYAKQKIMPHQVLHEESPLLVLPFEDNKRVVKSCTNCLRSFEEPHTSMMRINPNVSLTRSSLPYVDRLAKIPRAIKSVRDQMKTKDIDSFAQTTKRISMPFVLSASVERDNNNHVPLQVARLFCLVLADAVSTPSGTAADRLSYAWSKMSLFMSDVPFPEITWPHPREGGTSQEKTWEENRCTYFMSAVNRLEESAYSLSAKRSKEISHRMLLSTIRQMLYHSPPSTTSHSDFITTVDNLASPLNYDFLLGLISINGQGVVPTSPFTVYWNNVKSLPKTAESPMSPNLHTALQSLIPIMSQFRDTPRIDSSRGSALYTVLNTTLNHSCVPNARVECKEDATVTLISTRDIEPGEQIVECYVDPRLSWVERQFSLRCQYLFCCKCPRCIREEPSHQVDIDDRWLNASAAKIVREDKVKVAKVMNVDYEDVDRKILSQLQDVLEKLMSGVPTDFQVEVSESKMKNAGRGLFVRGRARAGSILSIYGGVVMTSQQAEEYARENRDDYLLRRPDGLIIDGDIGPTSLFHHLWSERRKQPCPLSSFSVASLINHFNNEGETNAVLLPLDIAESDVSSHVFEALPCLEVEEGDVGMRVVKFAVAVSVCEIQDEEISIEREDTLMFMAVFVNGDIHAMMMFHLLLTLFSLVKAEYWIQYVFEDARCIGDRPTNATIFARPINKASICYPSADGRGYALSTLSSGAYSMIAYTDRLCTNVDPKIRTTRFPSGVCTQGIIIRYVAKDNMDTFAPPKGNDEVIVKMRDQCSGVVVAYISYGTPATTSSRCGFSSGFYSQTFNGADFRTIKSPADGNGTVAPRPNPANHLMTPIAIVCTILSILFFSTHLRQTSVGPWDPGLKYCELRYTAMSKIQKLLRVRMFAGVRRFKFAPPHTEGARVLTLSTLTILFCPTLAAYWYESVAGNGLSPYVGTPSNYLIYRNVVSLGADKTGQNDVTSIFQNAINQGDGTNVRNSGNFGTSRQMAVVYLPAGTYLLNNPLQFYVGTVLMGDPTNPPTIILASTFPSAAALYCKDPRYNAVSSWYTAIKNIKIDSTRVDVARSVILIEWSVGLGCYITNVVLNMPNYSTGHVGLNSLYGGSTLIVSDTQILGGAYGININSAQQFQMKSIIFSRSATSINIVQCFTCLFIDVNFSSTGTGINMTNPNSVTSDNGDIGTVTVVDAVVSGTNIFINTITPARGGDHTLILQNVLQGSGVNSALVQDGTAVAIGNVTGVWMTGYSYGMGSDGMVSKTSYTVQRDPTLLDANGIYATVPSPTFSSYAAAQVVNVKSVSGLPVYGDGTRDDTTNLQTIINNNVGKLLFFPAGTYKVSQTLFFPINSRVYGEAWPAISASGSFFSDASNPKPLVLVGNVGDVGTAQFVDMIFTVAQPLPGCILMRINAAGDQPGNVGMWNSFFRVGGTNGTTLLASCSQAEPCKAAYLQLHLTPTSSVYLENVWGWTADHDIDNRPYLVTNVSVARGLLVESRQATWLHGISFQHHAVYQINIRQAVSIFLGLHETEAPFWQGQGAKSSYYAPSGWAVDTSLGDPTFSNCASTDAQCLMAWNVYITRSSNVYIYNSAMYAFFANGLSCSATCQRNGAYIDQNLGLFWYGVNSHYLANMIVPLGLTTQTRAANLGPFGGTIGAWTLLSKTVGPRSYTATSTTLDSILTTAQSVSVGVTITLAAGTYTNTIDTTGDFTYTNFVSSSGGKLTGPITLGWNSSFNGVTLGNVAVKILSTTFAQPNFTRCTFTSSNVSVQGNVGLNITNSVFTGATDAPGPAIYPMVGAVQITGSNFNGFLAGALSINNPFVLQNTNFTGNLAASGAALTLGIAASGNVNGCVFRNNNATVSGGAVNNSATAITFTGCSFYNNNAAQQGGAIYFAQLGPVQNTVIRGCYFERNSATLQGGAIASVGSADIITVNSCQFVNCFSAIDGGVLYISGSAAIVNSTTVINGYSVNGDGGFVRVDGLGTLMLYYSTLTNCNANNGGAVRASAGAAVSIGWTKFVGCSADVAGGAIYNSGTMMTQQLNLTSSYAPSGGAIFSDAKGVLSLANGVLLNNSCTVSGCGVYSAGSLSVVQSSITNNNGVTGSAATIAGGRAVMTGTTISHNTASSGGAVQVNSGDCVINGGGLLNNTGTAVNLNGAIGLNTGRVIVTRCNLSYTTGLTQSNASGMFNP</sequence>
<dbReference type="InterPro" id="IPR001214">
    <property type="entry name" value="SET_dom"/>
</dbReference>
<dbReference type="NCBIfam" id="TIGR01376">
    <property type="entry name" value="POMP_repeat"/>
    <property type="match status" value="1"/>
</dbReference>
<evidence type="ECO:0000256" key="5">
    <source>
        <dbReference type="ARBA" id="ARBA00022729"/>
    </source>
</evidence>
<evidence type="ECO:0000313" key="9">
    <source>
        <dbReference type="EMBL" id="PRP81499.1"/>
    </source>
</evidence>
<keyword evidence="10" id="KW-1185">Reference proteome</keyword>
<dbReference type="SMART" id="SM00710">
    <property type="entry name" value="PbH1"/>
    <property type="match status" value="8"/>
</dbReference>
<keyword evidence="4" id="KW-0964">Secreted</keyword>
<evidence type="ECO:0000256" key="3">
    <source>
        <dbReference type="ARBA" id="ARBA00004613"/>
    </source>
</evidence>
<evidence type="ECO:0000256" key="2">
    <source>
        <dbReference type="ARBA" id="ARBA00004442"/>
    </source>
</evidence>
<dbReference type="SUPFAM" id="SSF82199">
    <property type="entry name" value="SET domain"/>
    <property type="match status" value="1"/>
</dbReference>
<dbReference type="Pfam" id="PF00856">
    <property type="entry name" value="SET"/>
    <property type="match status" value="1"/>
</dbReference>
<dbReference type="FunFam" id="2.160.20.10:FF:000049">
    <property type="entry name" value="Putative exo-beta-1,3-glucanase"/>
    <property type="match status" value="1"/>
</dbReference>
<evidence type="ECO:0000256" key="4">
    <source>
        <dbReference type="ARBA" id="ARBA00022525"/>
    </source>
</evidence>
<evidence type="ECO:0000256" key="1">
    <source>
        <dbReference type="ARBA" id="ARBA00004196"/>
    </source>
</evidence>
<evidence type="ECO:0000256" key="6">
    <source>
        <dbReference type="ARBA" id="ARBA00023136"/>
    </source>
</evidence>
<comment type="caution">
    <text evidence="9">The sequence shown here is derived from an EMBL/GenBank/DDBJ whole genome shotgun (WGS) entry which is preliminary data.</text>
</comment>
<dbReference type="InterPro" id="IPR046341">
    <property type="entry name" value="SET_dom_sf"/>
</dbReference>
<organism evidence="9 10">
    <name type="scientific">Planoprotostelium fungivorum</name>
    <dbReference type="NCBI Taxonomy" id="1890364"/>
    <lineage>
        <taxon>Eukaryota</taxon>
        <taxon>Amoebozoa</taxon>
        <taxon>Evosea</taxon>
        <taxon>Variosea</taxon>
        <taxon>Cavosteliida</taxon>
        <taxon>Cavosteliaceae</taxon>
        <taxon>Planoprotostelium</taxon>
    </lineage>
</organism>
<dbReference type="EMBL" id="MDYQ01000123">
    <property type="protein sequence ID" value="PRP81499.1"/>
    <property type="molecule type" value="Genomic_DNA"/>
</dbReference>
<dbReference type="CDD" id="cd23668">
    <property type="entry name" value="GH55_beta13glucanase-like"/>
    <property type="match status" value="1"/>
</dbReference>
<dbReference type="InterPro" id="IPR039279">
    <property type="entry name" value="QRT3-like"/>
</dbReference>
<feature type="domain" description="SET" evidence="8">
    <location>
        <begin position="21"/>
        <end position="396"/>
    </location>
</feature>
<dbReference type="InterPro" id="IPR011050">
    <property type="entry name" value="Pectin_lyase_fold/virulence"/>
</dbReference>
<dbReference type="OrthoDB" id="438641at2759"/>
<dbReference type="InterPro" id="IPR012334">
    <property type="entry name" value="Pectin_lyas_fold"/>
</dbReference>
<evidence type="ECO:0000256" key="7">
    <source>
        <dbReference type="ARBA" id="ARBA00023237"/>
    </source>
</evidence>
<gene>
    <name evidence="9" type="ORF">PROFUN_10939</name>
</gene>
<evidence type="ECO:0000259" key="8">
    <source>
        <dbReference type="PROSITE" id="PS50280"/>
    </source>
</evidence>
<dbReference type="InterPro" id="IPR024535">
    <property type="entry name" value="RHGA/B-epi-like_pectate_lyase"/>
</dbReference>
<protein>
    <submittedName>
        <fullName evidence="9">Putative exo-beta-1,3-glucanase</fullName>
    </submittedName>
</protein>
<keyword evidence="6" id="KW-0472">Membrane</keyword>
<dbReference type="PANTHER" id="PTHR33928">
    <property type="entry name" value="POLYGALACTURONASE QRT3"/>
    <property type="match status" value="1"/>
</dbReference>
<keyword evidence="5" id="KW-0732">Signal</keyword>
<dbReference type="SUPFAM" id="SSF51126">
    <property type="entry name" value="Pectin lyase-like"/>
    <property type="match status" value="3"/>
</dbReference>
<dbReference type="GO" id="GO:0004650">
    <property type="term" value="F:polygalacturonase activity"/>
    <property type="evidence" value="ECO:0007669"/>
    <property type="project" value="InterPro"/>
</dbReference>
<keyword evidence="7" id="KW-0998">Cell outer membrane</keyword>
<dbReference type="InterPro" id="IPR003368">
    <property type="entry name" value="POMP_repeat"/>
</dbReference>
<proteinExistence type="predicted"/>
<dbReference type="GO" id="GO:0005576">
    <property type="term" value="C:extracellular region"/>
    <property type="evidence" value="ECO:0007669"/>
    <property type="project" value="UniProtKB-SubCell"/>
</dbReference>
<dbReference type="InterPro" id="IPR006626">
    <property type="entry name" value="PbH1"/>
</dbReference>
<evidence type="ECO:0000313" key="10">
    <source>
        <dbReference type="Proteomes" id="UP000241769"/>
    </source>
</evidence>
<dbReference type="STRING" id="1890364.A0A2P6NC15"/>
<dbReference type="PROSITE" id="PS50280">
    <property type="entry name" value="SET"/>
    <property type="match status" value="1"/>
</dbReference>
<comment type="subcellular location">
    <subcellularLocation>
        <location evidence="1">Cell envelope</location>
    </subcellularLocation>
    <subcellularLocation>
        <location evidence="2">Cell outer membrane</location>
    </subcellularLocation>
    <subcellularLocation>
        <location evidence="3">Secreted</location>
    </subcellularLocation>
</comment>
<dbReference type="Gene3D" id="2.160.20.10">
    <property type="entry name" value="Single-stranded right-handed beta-helix, Pectin lyase-like"/>
    <property type="match status" value="2"/>
</dbReference>
<reference evidence="9 10" key="1">
    <citation type="journal article" date="2018" name="Genome Biol. Evol.">
        <title>Multiple Roots of Fruiting Body Formation in Amoebozoa.</title>
        <authorList>
            <person name="Hillmann F."/>
            <person name="Forbes G."/>
            <person name="Novohradska S."/>
            <person name="Ferling I."/>
            <person name="Riege K."/>
            <person name="Groth M."/>
            <person name="Westermann M."/>
            <person name="Marz M."/>
            <person name="Spaller T."/>
            <person name="Winckler T."/>
            <person name="Schaap P."/>
            <person name="Glockner G."/>
        </authorList>
    </citation>
    <scope>NUCLEOTIDE SEQUENCE [LARGE SCALE GENOMIC DNA]</scope>
    <source>
        <strain evidence="9 10">Jena</strain>
    </source>
</reference>
<name>A0A2P6NC15_9EUKA</name>
<accession>A0A2P6NC15</accession>
<dbReference type="Gene3D" id="2.170.270.10">
    <property type="entry name" value="SET domain"/>
    <property type="match status" value="2"/>
</dbReference>